<evidence type="ECO:0008006" key="4">
    <source>
        <dbReference type="Google" id="ProtNLM"/>
    </source>
</evidence>
<feature type="transmembrane region" description="Helical" evidence="1">
    <location>
        <begin position="81"/>
        <end position="101"/>
    </location>
</feature>
<dbReference type="Pfam" id="PF21534">
    <property type="entry name" value="Rost"/>
    <property type="match status" value="1"/>
</dbReference>
<reference evidence="2" key="1">
    <citation type="submission" date="2022-01" db="EMBL/GenBank/DDBJ databases">
        <authorList>
            <person name="King R."/>
        </authorList>
    </citation>
    <scope>NUCLEOTIDE SEQUENCE</scope>
</reference>
<evidence type="ECO:0000313" key="2">
    <source>
        <dbReference type="EMBL" id="CAH1392908.1"/>
    </source>
</evidence>
<keyword evidence="1" id="KW-1133">Transmembrane helix</keyword>
<name>A0A9P0H0I8_NEZVI</name>
<feature type="transmembrane region" description="Helical" evidence="1">
    <location>
        <begin position="218"/>
        <end position="242"/>
    </location>
</feature>
<keyword evidence="3" id="KW-1185">Reference proteome</keyword>
<dbReference type="OrthoDB" id="419711at2759"/>
<evidence type="ECO:0000313" key="3">
    <source>
        <dbReference type="Proteomes" id="UP001152798"/>
    </source>
</evidence>
<dbReference type="PANTHER" id="PTHR12242">
    <property type="entry name" value="OS02G0130600 PROTEIN-RELATED"/>
    <property type="match status" value="1"/>
</dbReference>
<keyword evidence="1" id="KW-0812">Transmembrane</keyword>
<feature type="transmembrane region" description="Helical" evidence="1">
    <location>
        <begin position="178"/>
        <end position="198"/>
    </location>
</feature>
<gene>
    <name evidence="2" type="ORF">NEZAVI_LOCUS3657</name>
</gene>
<dbReference type="AlphaFoldDB" id="A0A9P0H0I8"/>
<accession>A0A9P0H0I8</accession>
<dbReference type="PANTHER" id="PTHR12242:SF49">
    <property type="entry name" value="HEADBUTT, ISOFORM E"/>
    <property type="match status" value="1"/>
</dbReference>
<dbReference type="Proteomes" id="UP001152798">
    <property type="component" value="Chromosome 2"/>
</dbReference>
<organism evidence="2 3">
    <name type="scientific">Nezara viridula</name>
    <name type="common">Southern green stink bug</name>
    <name type="synonym">Cimex viridulus</name>
    <dbReference type="NCBI Taxonomy" id="85310"/>
    <lineage>
        <taxon>Eukaryota</taxon>
        <taxon>Metazoa</taxon>
        <taxon>Ecdysozoa</taxon>
        <taxon>Arthropoda</taxon>
        <taxon>Hexapoda</taxon>
        <taxon>Insecta</taxon>
        <taxon>Pterygota</taxon>
        <taxon>Neoptera</taxon>
        <taxon>Paraneoptera</taxon>
        <taxon>Hemiptera</taxon>
        <taxon>Heteroptera</taxon>
        <taxon>Panheteroptera</taxon>
        <taxon>Pentatomomorpha</taxon>
        <taxon>Pentatomoidea</taxon>
        <taxon>Pentatomidae</taxon>
        <taxon>Pentatominae</taxon>
        <taxon>Nezara</taxon>
    </lineage>
</organism>
<dbReference type="EMBL" id="OV725078">
    <property type="protein sequence ID" value="CAH1392908.1"/>
    <property type="molecule type" value="Genomic_DNA"/>
</dbReference>
<feature type="transmembrane region" description="Helical" evidence="1">
    <location>
        <begin position="42"/>
        <end position="61"/>
    </location>
</feature>
<evidence type="ECO:0000256" key="1">
    <source>
        <dbReference type="SAM" id="Phobius"/>
    </source>
</evidence>
<proteinExistence type="predicted"/>
<dbReference type="GO" id="GO:0016020">
    <property type="term" value="C:membrane"/>
    <property type="evidence" value="ECO:0007669"/>
    <property type="project" value="TreeGrafter"/>
</dbReference>
<dbReference type="InterPro" id="IPR049352">
    <property type="entry name" value="Rost"/>
</dbReference>
<feature type="transmembrane region" description="Helical" evidence="1">
    <location>
        <begin position="113"/>
        <end position="138"/>
    </location>
</feature>
<sequence>MVIAILFTKLRSKISSLEKGEPLLYYKCQWENKTDDVSIGYLIYKWFHFIIIVSAILLSLLNNEEGHPARWPIYLTNWALILYFVQALLGTFIVTNAYYCIRKGKSLELSGKFMQIYGALQSTAIVTAFGVTFVYWYFVHNPEIHKMNVVNISSHICNSIIMLIDLIMVAHPVKLVDIVFPLFYSLLYTGFNIIYFLCGGTDRKGNPYVYKVLDWRRPVHAISFVHGGLLLLIFIFFVVWLVSLLRRSISNRFEATHDLVPQQEPPFELSIA</sequence>
<protein>
    <recommendedName>
        <fullName evidence="4">Protein rolling stone</fullName>
    </recommendedName>
</protein>
<keyword evidence="1" id="KW-0472">Membrane</keyword>